<name>A0A5C5XIU3_9PLAN</name>
<gene>
    <name evidence="2" type="ORF">Pan54_33610</name>
</gene>
<keyword evidence="1" id="KW-1133">Transmembrane helix</keyword>
<protein>
    <submittedName>
        <fullName evidence="2">Uncharacterized protein</fullName>
    </submittedName>
</protein>
<keyword evidence="1" id="KW-0812">Transmembrane</keyword>
<dbReference type="AlphaFoldDB" id="A0A5C5XIU3"/>
<evidence type="ECO:0000256" key="1">
    <source>
        <dbReference type="SAM" id="Phobius"/>
    </source>
</evidence>
<sequence>MNQAAVETQATPTASKKHALPFYLAILLGICWLISLAILSLFTANPVTLNRVQIMRADAVIAAEIVDIQGTIGVNEVLFTRQGVDVEPETTFQVLPPSPHWQPQMQRILPILRDADGNWRIAPAPLPKTVEIDYPDRPDVRAEVKEIVSSLPH</sequence>
<comment type="caution">
    <text evidence="2">The sequence shown here is derived from an EMBL/GenBank/DDBJ whole genome shotgun (WGS) entry which is preliminary data.</text>
</comment>
<keyword evidence="3" id="KW-1185">Reference proteome</keyword>
<feature type="transmembrane region" description="Helical" evidence="1">
    <location>
        <begin position="20"/>
        <end position="42"/>
    </location>
</feature>
<reference evidence="2 3" key="1">
    <citation type="submission" date="2019-02" db="EMBL/GenBank/DDBJ databases">
        <title>Deep-cultivation of Planctomycetes and their phenomic and genomic characterization uncovers novel biology.</title>
        <authorList>
            <person name="Wiegand S."/>
            <person name="Jogler M."/>
            <person name="Boedeker C."/>
            <person name="Pinto D."/>
            <person name="Vollmers J."/>
            <person name="Rivas-Marin E."/>
            <person name="Kohn T."/>
            <person name="Peeters S.H."/>
            <person name="Heuer A."/>
            <person name="Rast P."/>
            <person name="Oberbeckmann S."/>
            <person name="Bunk B."/>
            <person name="Jeske O."/>
            <person name="Meyerdierks A."/>
            <person name="Storesund J.E."/>
            <person name="Kallscheuer N."/>
            <person name="Luecker S."/>
            <person name="Lage O.M."/>
            <person name="Pohl T."/>
            <person name="Merkel B.J."/>
            <person name="Hornburger P."/>
            <person name="Mueller R.-W."/>
            <person name="Bruemmer F."/>
            <person name="Labrenz M."/>
            <person name="Spormann A.M."/>
            <person name="Op Den Camp H."/>
            <person name="Overmann J."/>
            <person name="Amann R."/>
            <person name="Jetten M.S.M."/>
            <person name="Mascher T."/>
            <person name="Medema M.H."/>
            <person name="Devos D.P."/>
            <person name="Kaster A.-K."/>
            <person name="Ovreas L."/>
            <person name="Rohde M."/>
            <person name="Galperin M.Y."/>
            <person name="Jogler C."/>
        </authorList>
    </citation>
    <scope>NUCLEOTIDE SEQUENCE [LARGE SCALE GENOMIC DNA]</scope>
    <source>
        <strain evidence="2 3">Pan54</strain>
    </source>
</reference>
<organism evidence="2 3">
    <name type="scientific">Rubinisphaera italica</name>
    <dbReference type="NCBI Taxonomy" id="2527969"/>
    <lineage>
        <taxon>Bacteria</taxon>
        <taxon>Pseudomonadati</taxon>
        <taxon>Planctomycetota</taxon>
        <taxon>Planctomycetia</taxon>
        <taxon>Planctomycetales</taxon>
        <taxon>Planctomycetaceae</taxon>
        <taxon>Rubinisphaera</taxon>
    </lineage>
</organism>
<proteinExistence type="predicted"/>
<accession>A0A5C5XIU3</accession>
<dbReference type="Proteomes" id="UP000316095">
    <property type="component" value="Unassembled WGS sequence"/>
</dbReference>
<evidence type="ECO:0000313" key="2">
    <source>
        <dbReference type="EMBL" id="TWT62618.1"/>
    </source>
</evidence>
<evidence type="ECO:0000313" key="3">
    <source>
        <dbReference type="Proteomes" id="UP000316095"/>
    </source>
</evidence>
<dbReference type="RefSeq" id="WP_146504450.1">
    <property type="nucleotide sequence ID" value="NZ_SJPG01000001.1"/>
</dbReference>
<dbReference type="EMBL" id="SJPG01000001">
    <property type="protein sequence ID" value="TWT62618.1"/>
    <property type="molecule type" value="Genomic_DNA"/>
</dbReference>
<keyword evidence="1" id="KW-0472">Membrane</keyword>